<evidence type="ECO:0000256" key="5">
    <source>
        <dbReference type="ARBA" id="ARBA00022737"/>
    </source>
</evidence>
<dbReference type="InterPro" id="IPR015245">
    <property type="entry name" value="Tap_RNA-bd"/>
</dbReference>
<feature type="compositionally biased region" description="Polar residues" evidence="8">
    <location>
        <begin position="82"/>
        <end position="98"/>
    </location>
</feature>
<proteinExistence type="inferred from homology"/>
<dbReference type="OrthoDB" id="25872at2759"/>
<feature type="domain" description="TAP-C" evidence="10">
    <location>
        <begin position="769"/>
        <end position="820"/>
    </location>
</feature>
<feature type="region of interest" description="Disordered" evidence="8">
    <location>
        <begin position="77"/>
        <end position="110"/>
    </location>
</feature>
<feature type="region of interest" description="Disordered" evidence="8">
    <location>
        <begin position="577"/>
        <end position="628"/>
    </location>
</feature>
<dbReference type="SUPFAM" id="SSF54928">
    <property type="entry name" value="RNA-binding domain, RBD"/>
    <property type="match status" value="1"/>
</dbReference>
<dbReference type="GO" id="GO:0003723">
    <property type="term" value="F:RNA binding"/>
    <property type="evidence" value="ECO:0007669"/>
    <property type="project" value="InterPro"/>
</dbReference>
<dbReference type="CDD" id="cd14342">
    <property type="entry name" value="UBA_TAP-C"/>
    <property type="match status" value="1"/>
</dbReference>
<dbReference type="FunFam" id="1.10.8.10:FF:000018">
    <property type="entry name" value="Nuclear RNA export factor 1"/>
    <property type="match status" value="1"/>
</dbReference>
<dbReference type="GO" id="GO:0016973">
    <property type="term" value="P:poly(A)+ mRNA export from nucleus"/>
    <property type="evidence" value="ECO:0007669"/>
    <property type="project" value="TreeGrafter"/>
</dbReference>
<sequence>MMTSRPGRGRSSRMHYVNPRNEHDDRGSRPSTSRGGSNNYLDRFSNKKVTFKAHRGGNHHYRKSWDSKTELVRKQLDDSHISENQNRNGQPRNNSSRRSYPERNHGRGGGNYGNFRSTVWTLKESNTGWYSIYVPNLNNDCDEILKILQTYISPITFYPYNKQFFDNALRFVVDDYKIAKILHNTSYKITLRDSRKLVIKVGIYTPPRSTTIFTPVSNEIREKMVEVMATRYNPSTKSLDLSQFYACSLFTEKQLFVTLNRPAVLLVALNIVAQHTKSELFGLSLENNHIYMGEGLIWIRRLFPNLKVLDLAGNKFSDLNELNGLHGFSIEVINLSRNPVSDTEDKERYRQDVQQLFPMLNKLDNTELPLRYSAAVVGANLKMPVNLGNSFAVPAGHNTDEQNPVETLVKSFLEQYYERYDNKLSRQMVAEAYHEDATFTLSSFLSYNSKGNLSQYSADSRNLLKPDRNKKNRLIHKGRENVINFLDKLPKTKHDMGSFLIDVPVANAQLIQIVVNGVFAENYKENQQRPLFRSFCRAFSIVPFGNGWSILSDMLFVTLVNEEQQCESSKRFYVPRSKLPKKSNSPNSNNNTSMFMEDSEEMTSMESSSSYQQDTPPNYPPPQYQQTQFSTYQSPSLVEIPAFSQQQPPPYQASLQTPVEQNPLVMGACQQHNQLISSTEPVSFQSNSQQLNNSFYMYNNTTPTTFSPSSTETSMLANQPTTTFPVSSTDIPVLANHPSTPLPASSTHTPMLANQPSTEVSTNSNNNSDEKLMLIKNFSKESGMNNVWAKKCLEENDWNYTEAALCFSKLKPNIPPAAFT</sequence>
<evidence type="ECO:0000313" key="12">
    <source>
        <dbReference type="Proteomes" id="UP000325440"/>
    </source>
</evidence>
<dbReference type="GO" id="GO:0005654">
    <property type="term" value="C:nucleoplasm"/>
    <property type="evidence" value="ECO:0007669"/>
    <property type="project" value="UniProtKB-SubCell"/>
</dbReference>
<name>A0A5E4MDA3_9HEMI</name>
<feature type="compositionally biased region" description="Low complexity" evidence="8">
    <location>
        <begin position="582"/>
        <end position="596"/>
    </location>
</feature>
<evidence type="ECO:0000259" key="9">
    <source>
        <dbReference type="PROSITE" id="PS50177"/>
    </source>
</evidence>
<accession>A0A5E4MDA3</accession>
<feature type="compositionally biased region" description="Polar residues" evidence="8">
    <location>
        <begin position="737"/>
        <end position="756"/>
    </location>
</feature>
<evidence type="ECO:0000256" key="2">
    <source>
        <dbReference type="ARBA" id="ARBA00009285"/>
    </source>
</evidence>
<keyword evidence="4" id="KW-0433">Leucine-rich repeat</keyword>
<dbReference type="InterPro" id="IPR035979">
    <property type="entry name" value="RBD_domain_sf"/>
</dbReference>
<dbReference type="SMART" id="SM00804">
    <property type="entry name" value="TAP_C"/>
    <property type="match status" value="1"/>
</dbReference>
<feature type="region of interest" description="Disordered" evidence="8">
    <location>
        <begin position="706"/>
        <end position="767"/>
    </location>
</feature>
<dbReference type="SUPFAM" id="SSF54427">
    <property type="entry name" value="NTF2-like"/>
    <property type="match status" value="1"/>
</dbReference>
<dbReference type="InterPro" id="IPR018222">
    <property type="entry name" value="Nuclear_transport_factor_2_euk"/>
</dbReference>
<dbReference type="InterPro" id="IPR005637">
    <property type="entry name" value="TAP_C_dom"/>
</dbReference>
<feature type="compositionally biased region" description="Polar residues" evidence="8">
    <location>
        <begin position="715"/>
        <end position="730"/>
    </location>
</feature>
<dbReference type="PROSITE" id="PS50177">
    <property type="entry name" value="NTF2_DOMAIN"/>
    <property type="match status" value="1"/>
</dbReference>
<reference evidence="11 12" key="1">
    <citation type="submission" date="2019-08" db="EMBL/GenBank/DDBJ databases">
        <authorList>
            <person name="Alioto T."/>
            <person name="Alioto T."/>
            <person name="Gomez Garrido J."/>
        </authorList>
    </citation>
    <scope>NUCLEOTIDE SEQUENCE [LARGE SCALE GENOMIC DNA]</scope>
</reference>
<evidence type="ECO:0000256" key="8">
    <source>
        <dbReference type="SAM" id="MobiDB-lite"/>
    </source>
</evidence>
<dbReference type="InterPro" id="IPR032675">
    <property type="entry name" value="LRR_dom_sf"/>
</dbReference>
<evidence type="ECO:0000256" key="6">
    <source>
        <dbReference type="ARBA" id="ARBA00022816"/>
    </source>
</evidence>
<evidence type="ECO:0000256" key="7">
    <source>
        <dbReference type="ARBA" id="ARBA00023242"/>
    </source>
</evidence>
<dbReference type="InterPro" id="IPR032710">
    <property type="entry name" value="NTF2-like_dom_sf"/>
</dbReference>
<organism evidence="11 12">
    <name type="scientific">Cinara cedri</name>
    <dbReference type="NCBI Taxonomy" id="506608"/>
    <lineage>
        <taxon>Eukaryota</taxon>
        <taxon>Metazoa</taxon>
        <taxon>Ecdysozoa</taxon>
        <taxon>Arthropoda</taxon>
        <taxon>Hexapoda</taxon>
        <taxon>Insecta</taxon>
        <taxon>Pterygota</taxon>
        <taxon>Neoptera</taxon>
        <taxon>Paraneoptera</taxon>
        <taxon>Hemiptera</taxon>
        <taxon>Sternorrhyncha</taxon>
        <taxon>Aphidomorpha</taxon>
        <taxon>Aphidoidea</taxon>
        <taxon>Aphididae</taxon>
        <taxon>Lachninae</taxon>
        <taxon>Cinara</taxon>
    </lineage>
</organism>
<dbReference type="PANTHER" id="PTHR10662:SF22">
    <property type="entry name" value="NUCLEAR RNA EXPORT FACTOR 1"/>
    <property type="match status" value="1"/>
</dbReference>
<evidence type="ECO:0000256" key="1">
    <source>
        <dbReference type="ARBA" id="ARBA00004642"/>
    </source>
</evidence>
<dbReference type="EMBL" id="CABPRJ010000480">
    <property type="protein sequence ID" value="VVC28361.1"/>
    <property type="molecule type" value="Genomic_DNA"/>
</dbReference>
<keyword evidence="3" id="KW-0813">Transport</keyword>
<dbReference type="SUPFAM" id="SSF52058">
    <property type="entry name" value="L domain-like"/>
    <property type="match status" value="1"/>
</dbReference>
<dbReference type="SUPFAM" id="SSF46934">
    <property type="entry name" value="UBA-like"/>
    <property type="match status" value="1"/>
</dbReference>
<dbReference type="Gene3D" id="1.10.8.10">
    <property type="entry name" value="DNA helicase RuvA subunit, C-terminal domain"/>
    <property type="match status" value="1"/>
</dbReference>
<feature type="domain" description="NTF2" evidence="9">
    <location>
        <begin position="408"/>
        <end position="557"/>
    </location>
</feature>
<dbReference type="Gene3D" id="3.30.70.330">
    <property type="match status" value="1"/>
</dbReference>
<dbReference type="InterPro" id="IPR057125">
    <property type="entry name" value="NXF1/2/3/5-like_LRR"/>
</dbReference>
<comment type="similarity">
    <text evidence="2">Belongs to the NXF family.</text>
</comment>
<keyword evidence="6" id="KW-0509">mRNA transport</keyword>
<gene>
    <name evidence="11" type="ORF">CINCED_3A015947</name>
</gene>
<feature type="region of interest" description="Disordered" evidence="8">
    <location>
        <begin position="1"/>
        <end position="45"/>
    </location>
</feature>
<evidence type="ECO:0000259" key="10">
    <source>
        <dbReference type="PROSITE" id="PS51281"/>
    </source>
</evidence>
<dbReference type="InterPro" id="IPR002075">
    <property type="entry name" value="NTF2_dom"/>
</dbReference>
<evidence type="ECO:0000313" key="11">
    <source>
        <dbReference type="EMBL" id="VVC28361.1"/>
    </source>
</evidence>
<dbReference type="Gene3D" id="3.10.450.50">
    <property type="match status" value="1"/>
</dbReference>
<keyword evidence="5" id="KW-0677">Repeat</keyword>
<comment type="subcellular location">
    <subcellularLocation>
        <location evidence="1">Nucleus</location>
        <location evidence="1">Nucleoplasm</location>
    </subcellularLocation>
</comment>
<dbReference type="Gene3D" id="3.80.10.10">
    <property type="entry name" value="Ribonuclease Inhibitor"/>
    <property type="match status" value="1"/>
</dbReference>
<dbReference type="PROSITE" id="PS51281">
    <property type="entry name" value="TAP_C"/>
    <property type="match status" value="1"/>
</dbReference>
<dbReference type="InterPro" id="IPR009060">
    <property type="entry name" value="UBA-like_sf"/>
</dbReference>
<evidence type="ECO:0000256" key="4">
    <source>
        <dbReference type="ARBA" id="ARBA00022614"/>
    </source>
</evidence>
<dbReference type="InterPro" id="IPR001611">
    <property type="entry name" value="Leu-rich_rpt"/>
</dbReference>
<dbReference type="Proteomes" id="UP000325440">
    <property type="component" value="Unassembled WGS sequence"/>
</dbReference>
<dbReference type="Pfam" id="PF09162">
    <property type="entry name" value="Tap-RNA_bind"/>
    <property type="match status" value="1"/>
</dbReference>
<feature type="compositionally biased region" description="Low complexity" evidence="8">
    <location>
        <begin position="757"/>
        <end position="767"/>
    </location>
</feature>
<dbReference type="Pfam" id="PF24048">
    <property type="entry name" value="LRR_NXF1-5"/>
    <property type="match status" value="1"/>
</dbReference>
<dbReference type="PANTHER" id="PTHR10662">
    <property type="entry name" value="NUCLEAR RNA EXPORT FACTOR"/>
    <property type="match status" value="1"/>
</dbReference>
<protein>
    <submittedName>
        <fullName evidence="11">TAP C-terminal (TAP-C) domain,Nuclear transport factor 2,Nuclear transport factor 2, eukaryote,UBA</fullName>
    </submittedName>
</protein>
<feature type="compositionally biased region" description="Low complexity" evidence="8">
    <location>
        <begin position="604"/>
        <end position="616"/>
    </location>
</feature>
<keyword evidence="12" id="KW-1185">Reference proteome</keyword>
<keyword evidence="7" id="KW-0539">Nucleus</keyword>
<dbReference type="Pfam" id="PF03943">
    <property type="entry name" value="TAP_C"/>
    <property type="match status" value="1"/>
</dbReference>
<dbReference type="InterPro" id="IPR030217">
    <property type="entry name" value="NXF_fam"/>
</dbReference>
<dbReference type="PROSITE" id="PS51450">
    <property type="entry name" value="LRR"/>
    <property type="match status" value="1"/>
</dbReference>
<dbReference type="GO" id="GO:0005737">
    <property type="term" value="C:cytoplasm"/>
    <property type="evidence" value="ECO:0007669"/>
    <property type="project" value="InterPro"/>
</dbReference>
<dbReference type="InterPro" id="IPR012677">
    <property type="entry name" value="Nucleotide-bd_a/b_plait_sf"/>
</dbReference>
<dbReference type="AlphaFoldDB" id="A0A5E4MDA3"/>
<dbReference type="Pfam" id="PF22602">
    <property type="entry name" value="NXF_NTF2"/>
    <property type="match status" value="1"/>
</dbReference>
<evidence type="ECO:0000256" key="3">
    <source>
        <dbReference type="ARBA" id="ARBA00022448"/>
    </source>
</evidence>